<feature type="domain" description="Fibronectin type-III" evidence="5">
    <location>
        <begin position="351"/>
        <end position="440"/>
    </location>
</feature>
<keyword evidence="7" id="KW-1185">Reference proteome</keyword>
<protein>
    <submittedName>
        <fullName evidence="6">Uncharacterized protein</fullName>
    </submittedName>
</protein>
<organism evidence="6 7">
    <name type="scientific">Ameca splendens</name>
    <dbReference type="NCBI Taxonomy" id="208324"/>
    <lineage>
        <taxon>Eukaryota</taxon>
        <taxon>Metazoa</taxon>
        <taxon>Chordata</taxon>
        <taxon>Craniata</taxon>
        <taxon>Vertebrata</taxon>
        <taxon>Euteleostomi</taxon>
        <taxon>Actinopterygii</taxon>
        <taxon>Neopterygii</taxon>
        <taxon>Teleostei</taxon>
        <taxon>Neoteleostei</taxon>
        <taxon>Acanthomorphata</taxon>
        <taxon>Ovalentaria</taxon>
        <taxon>Atherinomorphae</taxon>
        <taxon>Cyprinodontiformes</taxon>
        <taxon>Goodeidae</taxon>
        <taxon>Ameca</taxon>
    </lineage>
</organism>
<dbReference type="SUPFAM" id="SSF49265">
    <property type="entry name" value="Fibronectin type III"/>
    <property type="match status" value="3"/>
</dbReference>
<dbReference type="PROSITE" id="PS50041">
    <property type="entry name" value="C_TYPE_LECTIN_2"/>
    <property type="match status" value="1"/>
</dbReference>
<comment type="caution">
    <text evidence="6">The sequence shown here is derived from an EMBL/GenBank/DDBJ whole genome shotgun (WGS) entry which is preliminary data.</text>
</comment>
<gene>
    <name evidence="6" type="ORF">AMECASPLE_017847</name>
</gene>
<dbReference type="InterPro" id="IPR050991">
    <property type="entry name" value="ECM_Regulatory_Proteins"/>
</dbReference>
<sequence length="745" mass="83009">MQFVCYNGTVGESPSYFVSTFSLNWTEAQRFCRANYVDLASIRNQTENEIIRSLVGASNVWIGLYREKLWSDGSPSLFRHWADGQPNDPSGDHCVAGSFTDSGRWSDESCSLSLPFVCYRPAPSCAGCQCCPSGTECITTNGAVQCLDPCANYTKLNDTWRSTNNTDQSFFRCDRDIAWNGWYRFYLGQSSAQIPEKCVAERRCGTLAPLWINGTHPVQFNEIVNRTVCSSYYGSCCYFTPHTIQVKLCYGYYVYKLQQPSWCYLAYCAELPFQVSAQNETSITLRWFKVSTTSFVLQFNGTETNISSPDGDRPVTHTVSSLTAGTRYTFTLFSVIGNVRNSGEQLTAVTAPLNAEGLTKLRVKETSITLQWDKVNNDTSFVLQFTGRDTFISSPDGDGPVNYTVSYLSAGTRYTFTLFSVFENIRSSGVSITAVTVPSNPLIYITAYENETSITLQLYGVNYYASHFVLQFNGTETNISSPDGDGYGYRWVTQTVSSLTAGTRYTFTAFSVLENLRSSGVSIVAATAPKNTDIFRLSARSETSITLQWNKVNSNTSFVLQFNGRETNIRAPDGDGPVNYTVSSLAAGTRYTFTLFSVFENVRSSGVNITVVTVPPNAHNFRLSELDEISITLHWNNFNYYVNFVLQFNGTETFIKAPYGPGPVTHTVSSLTARTRYTFTLFSVFENVRSSGINITAVTGYIVGMDLKLNSQTQLSESEIEDVLAELYKQYGLPQFSLKVRKVKP</sequence>
<evidence type="ECO:0000259" key="4">
    <source>
        <dbReference type="PROSITE" id="PS50041"/>
    </source>
</evidence>
<dbReference type="SMART" id="SM00060">
    <property type="entry name" value="FN3"/>
    <property type="match status" value="5"/>
</dbReference>
<dbReference type="InterPro" id="IPR016187">
    <property type="entry name" value="CTDL_fold"/>
</dbReference>
<feature type="domain" description="Fibronectin type-III" evidence="5">
    <location>
        <begin position="528"/>
        <end position="617"/>
    </location>
</feature>
<dbReference type="InterPro" id="IPR016186">
    <property type="entry name" value="C-type_lectin-like/link_sf"/>
</dbReference>
<evidence type="ECO:0000313" key="7">
    <source>
        <dbReference type="Proteomes" id="UP001469553"/>
    </source>
</evidence>
<dbReference type="SMART" id="SM00034">
    <property type="entry name" value="CLECT"/>
    <property type="match status" value="1"/>
</dbReference>
<dbReference type="InterPro" id="IPR013783">
    <property type="entry name" value="Ig-like_fold"/>
</dbReference>
<evidence type="ECO:0000256" key="3">
    <source>
        <dbReference type="ARBA" id="ARBA00023157"/>
    </source>
</evidence>
<feature type="domain" description="C-type lectin" evidence="4">
    <location>
        <begin position="11"/>
        <end position="119"/>
    </location>
</feature>
<reference evidence="6 7" key="1">
    <citation type="submission" date="2021-06" db="EMBL/GenBank/DDBJ databases">
        <authorList>
            <person name="Palmer J.M."/>
        </authorList>
    </citation>
    <scope>NUCLEOTIDE SEQUENCE [LARGE SCALE GENOMIC DNA]</scope>
    <source>
        <strain evidence="6 7">AS_MEX2019</strain>
        <tissue evidence="6">Muscle</tissue>
    </source>
</reference>
<dbReference type="Pfam" id="PF23283">
    <property type="entry name" value="D8C_UMOD"/>
    <property type="match status" value="1"/>
</dbReference>
<dbReference type="InterPro" id="IPR003961">
    <property type="entry name" value="FN3_dom"/>
</dbReference>
<keyword evidence="3" id="KW-1015">Disulfide bond</keyword>
<dbReference type="PROSITE" id="PS00615">
    <property type="entry name" value="C_TYPE_LECTIN_1"/>
    <property type="match status" value="1"/>
</dbReference>
<proteinExistence type="predicted"/>
<dbReference type="PANTHER" id="PTHR46708">
    <property type="entry name" value="TENASCIN"/>
    <property type="match status" value="1"/>
</dbReference>
<dbReference type="Pfam" id="PF00059">
    <property type="entry name" value="Lectin_C"/>
    <property type="match status" value="1"/>
</dbReference>
<dbReference type="InterPro" id="IPR057774">
    <property type="entry name" value="D8C_UMOD/GP2/OIT3-like"/>
</dbReference>
<dbReference type="PANTHER" id="PTHR46708:SF2">
    <property type="entry name" value="FIBRONECTIN TYPE-III DOMAIN-CONTAINING PROTEIN"/>
    <property type="match status" value="1"/>
</dbReference>
<dbReference type="Proteomes" id="UP001469553">
    <property type="component" value="Unassembled WGS sequence"/>
</dbReference>
<evidence type="ECO:0000313" key="6">
    <source>
        <dbReference type="EMBL" id="MEQ2299700.1"/>
    </source>
</evidence>
<dbReference type="EMBL" id="JAHRIP010048382">
    <property type="protein sequence ID" value="MEQ2299700.1"/>
    <property type="molecule type" value="Genomic_DNA"/>
</dbReference>
<dbReference type="PROSITE" id="PS50853">
    <property type="entry name" value="FN3"/>
    <property type="match status" value="2"/>
</dbReference>
<evidence type="ECO:0000256" key="2">
    <source>
        <dbReference type="ARBA" id="ARBA00022737"/>
    </source>
</evidence>
<dbReference type="InterPro" id="IPR018378">
    <property type="entry name" value="C-type_lectin_CS"/>
</dbReference>
<dbReference type="InterPro" id="IPR036116">
    <property type="entry name" value="FN3_sf"/>
</dbReference>
<dbReference type="Gene3D" id="3.10.100.10">
    <property type="entry name" value="Mannose-Binding Protein A, subunit A"/>
    <property type="match status" value="1"/>
</dbReference>
<dbReference type="Gene3D" id="2.60.40.10">
    <property type="entry name" value="Immunoglobulins"/>
    <property type="match status" value="4"/>
</dbReference>
<dbReference type="CDD" id="cd00063">
    <property type="entry name" value="FN3"/>
    <property type="match status" value="3"/>
</dbReference>
<dbReference type="SUPFAM" id="SSF56436">
    <property type="entry name" value="C-type lectin-like"/>
    <property type="match status" value="1"/>
</dbReference>
<keyword evidence="1" id="KW-0732">Signal</keyword>
<evidence type="ECO:0000256" key="1">
    <source>
        <dbReference type="ARBA" id="ARBA00022729"/>
    </source>
</evidence>
<dbReference type="InterPro" id="IPR001304">
    <property type="entry name" value="C-type_lectin-like"/>
</dbReference>
<keyword evidence="2" id="KW-0677">Repeat</keyword>
<evidence type="ECO:0000259" key="5">
    <source>
        <dbReference type="PROSITE" id="PS50853"/>
    </source>
</evidence>
<name>A0ABV0Z1F2_9TELE</name>
<accession>A0ABV0Z1F2</accession>